<dbReference type="RefSeq" id="WP_126398217.1">
    <property type="nucleotide sequence ID" value="NZ_AP018907.1"/>
</dbReference>
<dbReference type="NCBIfam" id="TIGR01611">
    <property type="entry name" value="tail_tube"/>
    <property type="match status" value="1"/>
</dbReference>
<sequence length="169" mass="18680">MAEMDYIIKAATVFVDGRGKLGTAEKIKVPALKKKREDHRGGGMLGTRKVSYGLEAIEFPFELSALDPHVLGQFGVRTGQDVPFTVRGYLDGIRNQEHTAIIQMRGEIGEIDPPDFEPGKKSMTKFTVDVAALKFIVDDAVIYDIDLDNDVYVVNGVDEWAPVRRALGL</sequence>
<dbReference type="Proteomes" id="UP000266934">
    <property type="component" value="Chromosome"/>
</dbReference>
<dbReference type="Pfam" id="PF04985">
    <property type="entry name" value="Phage_tube"/>
    <property type="match status" value="1"/>
</dbReference>
<dbReference type="EMBL" id="AP018907">
    <property type="protein sequence ID" value="BBF92349.1"/>
    <property type="molecule type" value="Genomic_DNA"/>
</dbReference>
<keyword evidence="2" id="KW-1185">Reference proteome</keyword>
<accession>A0A348FYG6</accession>
<name>A0A348FYG6_9HYPH</name>
<dbReference type="KEGG" id="blag:BLTE_10340"/>
<reference evidence="1 2" key="1">
    <citation type="submission" date="2018-08" db="EMBL/GenBank/DDBJ databases">
        <title>Complete genome sequencing of Blastochloris tepida GI.</title>
        <authorList>
            <person name="Tsukatani Y."/>
            <person name="Mori H."/>
        </authorList>
    </citation>
    <scope>NUCLEOTIDE SEQUENCE [LARGE SCALE GENOMIC DNA]</scope>
    <source>
        <strain evidence="1 2">GI</strain>
    </source>
</reference>
<proteinExistence type="predicted"/>
<dbReference type="InterPro" id="IPR006498">
    <property type="entry name" value="Tail_tube"/>
</dbReference>
<organism evidence="1 2">
    <name type="scientific">Blastochloris tepida</name>
    <dbReference type="NCBI Taxonomy" id="2233851"/>
    <lineage>
        <taxon>Bacteria</taxon>
        <taxon>Pseudomonadati</taxon>
        <taxon>Pseudomonadota</taxon>
        <taxon>Alphaproteobacteria</taxon>
        <taxon>Hyphomicrobiales</taxon>
        <taxon>Blastochloridaceae</taxon>
        <taxon>Blastochloris</taxon>
    </lineage>
</organism>
<protein>
    <submittedName>
        <fullName evidence="1">Tail protein</fullName>
    </submittedName>
</protein>
<dbReference type="AlphaFoldDB" id="A0A348FYG6"/>
<gene>
    <name evidence="1" type="ORF">BLTE_10340</name>
</gene>
<evidence type="ECO:0000313" key="2">
    <source>
        <dbReference type="Proteomes" id="UP000266934"/>
    </source>
</evidence>
<evidence type="ECO:0000313" key="1">
    <source>
        <dbReference type="EMBL" id="BBF92349.1"/>
    </source>
</evidence>
<dbReference type="OrthoDB" id="7834326at2"/>